<feature type="compositionally biased region" description="Low complexity" evidence="4">
    <location>
        <begin position="1206"/>
        <end position="1217"/>
    </location>
</feature>
<feature type="compositionally biased region" description="Basic and acidic residues" evidence="4">
    <location>
        <begin position="668"/>
        <end position="694"/>
    </location>
</feature>
<accession>A0A1L9VPA6</accession>
<sequence>MSSQTMTAPALGHRPPPPNSGPDMPFYDDYTHPDNRDISSPLSDSAIRAVNNSTTSDQPTSPPPSAPLHSHDLPSLSSPFSTPSGGIGDGLGDGDGMAGIKAEPDDETMNGSEGHQTDLRRQSAASALLAQLLGNQSTEQPSSADVDQSLYQFQGEQIQQSVSAPPAEPFTPNAPEDNHNNAHPTGGDAQMPDYPPLPSTEDFGRDHHSAPAEQASGHDQFSVPADLSQQDEHSADAEQQGPFTTNPDDAEANAFLQPPPKTSDPSAIESLTDPLLMAKTNLDQGDYFNGPFDIAADPKTPFGDLEHNEMLTAAYLSQNADLSALGLSGDPLHQDGTGSVAGSEPRIQAFAKLEFDDGHFYCNTYSFILGRDVRAARAAHQREFQVKQAVRNSRPKSSSGGNASHTPIRVKHEGSGILESVVSDRGGIMGFDPEVPSRRPMSRRSSNSSFGESGPPLLATPAQLQSTDYNALAMQSLNEESNDAKPVDALALLPSPDSCPTIPIHPPATVDGSAAGHRGISRKHVKIAYNFDKSLFEMEVMGRNGAFIGADWLSPSQIRPLHSGDYIQIGGVRIRFLLPDVPIGETGAERMEEQYMEDDENAIASFDVEDINADGTENRGSDASKKDASKAARLVLKTKDADFSQQIQSSIEGDSSQQPARRRGPGRPPKDGIMSKRERAELAREQKLAAKREANGGVTPPPQNKPKAGKTPAGPRDSISAASGQGAASASVPAVPAPSAPVTGGAESPGSKPEKRKYTKRKKADGTLMDTPLPSTEGGSQFPMEQRPEEFIKAPPLKKRKPSRSPSPNYPPESAYTPEDLAKPPYNYAVLIFDALTDAGTPMTLKQIYRALKLKYPYFRFKCETEGWTSSVRHNLNGNSHLFMHAERDGKGWSWQLRPGASVEKEKKRRPSPPPPSSHTPVPPTQPYMAPPGYTSAANGQANMVNQHFQFPPSMAPSPYAPPPAPAPAPGPPPVHAPAPAPAPPPPPPPPQAPAQQPPAPQQTTGPSPSPAPAPTQCPTAPGQAPGPPPAPAPTSTPAPVPNSVPAPPPAPAPAPTTAPPSAPQPQPQPQHTSPYPPAPPQPPQPPQVPSPAPAPAHNPAPTPAPFSIPSPIRNSLPRAFAQTVPTTYTSPYAFDPPLQLAQFQQSHQQSQPLHAPPLPPPPPPPQQQQQQQPPQQPPQQPQYQQAPQPHPQPAYPPPQNPAPMPMMNHQPQGFAPNPGPPPMPPPPPPPPPQQQQQPPPFNAGPAEPSTGPMEEDMSFKERAGKAIDDFEAVLMEDYDDKNYIREVLRSARARVLGDATESSFPGGEPKDEAVIYDALRNLVGSLEG</sequence>
<feature type="compositionally biased region" description="Basic residues" evidence="4">
    <location>
        <begin position="754"/>
        <end position="763"/>
    </location>
</feature>
<feature type="compositionally biased region" description="Low complexity" evidence="4">
    <location>
        <begin position="720"/>
        <end position="734"/>
    </location>
</feature>
<dbReference type="GO" id="GO:0005634">
    <property type="term" value="C:nucleus"/>
    <property type="evidence" value="ECO:0007669"/>
    <property type="project" value="UniProtKB-SubCell"/>
</dbReference>
<dbReference type="PROSITE" id="PS50006">
    <property type="entry name" value="FHA_DOMAIN"/>
    <property type="match status" value="1"/>
</dbReference>
<evidence type="ECO:0000256" key="1">
    <source>
        <dbReference type="ARBA" id="ARBA00023125"/>
    </source>
</evidence>
<dbReference type="EMBL" id="KV878894">
    <property type="protein sequence ID" value="OJJ85739.1"/>
    <property type="molecule type" value="Genomic_DNA"/>
</dbReference>
<proteinExistence type="predicted"/>
<evidence type="ECO:0000259" key="6">
    <source>
        <dbReference type="PROSITE" id="PS50039"/>
    </source>
</evidence>
<name>A0A1L9VPA6_ASPGL</name>
<dbReference type="PRINTS" id="PR01217">
    <property type="entry name" value="PRICHEXTENSN"/>
</dbReference>
<dbReference type="PRINTS" id="PR00053">
    <property type="entry name" value="FORKHEAD"/>
</dbReference>
<evidence type="ECO:0000313" key="7">
    <source>
        <dbReference type="EMBL" id="OJJ85739.1"/>
    </source>
</evidence>
<dbReference type="InterPro" id="IPR000253">
    <property type="entry name" value="FHA_dom"/>
</dbReference>
<organism evidence="7 8">
    <name type="scientific">Aspergillus glaucus CBS 516.65</name>
    <dbReference type="NCBI Taxonomy" id="1160497"/>
    <lineage>
        <taxon>Eukaryota</taxon>
        <taxon>Fungi</taxon>
        <taxon>Dikarya</taxon>
        <taxon>Ascomycota</taxon>
        <taxon>Pezizomycotina</taxon>
        <taxon>Eurotiomycetes</taxon>
        <taxon>Eurotiomycetidae</taxon>
        <taxon>Eurotiales</taxon>
        <taxon>Aspergillaceae</taxon>
        <taxon>Aspergillus</taxon>
        <taxon>Aspergillus subgen. Aspergillus</taxon>
    </lineage>
</organism>
<evidence type="ECO:0000256" key="2">
    <source>
        <dbReference type="ARBA" id="ARBA00023242"/>
    </source>
</evidence>
<feature type="compositionally biased region" description="Low complexity" evidence="4">
    <location>
        <begin position="1138"/>
        <end position="1154"/>
    </location>
</feature>
<feature type="domain" description="FHA" evidence="5">
    <location>
        <begin position="502"/>
        <end position="553"/>
    </location>
</feature>
<feature type="compositionally biased region" description="Gly residues" evidence="4">
    <location>
        <begin position="85"/>
        <end position="97"/>
    </location>
</feature>
<dbReference type="STRING" id="1160497.A0A1L9VPA6"/>
<dbReference type="PANTHER" id="PTHR21712">
    <property type="entry name" value="PRE-RRNA-PROCESSING PROTEIN FHL1"/>
    <property type="match status" value="1"/>
</dbReference>
<feature type="domain" description="Fork-head" evidence="6">
    <location>
        <begin position="823"/>
        <end position="911"/>
    </location>
</feature>
<evidence type="ECO:0000256" key="3">
    <source>
        <dbReference type="PROSITE-ProRule" id="PRU00089"/>
    </source>
</evidence>
<dbReference type="InterPro" id="IPR036390">
    <property type="entry name" value="WH_DNA-bd_sf"/>
</dbReference>
<dbReference type="GeneID" id="34462576"/>
<dbReference type="Pfam" id="PF00250">
    <property type="entry name" value="Forkhead"/>
    <property type="match status" value="1"/>
</dbReference>
<feature type="compositionally biased region" description="Pro residues" evidence="4">
    <location>
        <begin position="1218"/>
        <end position="1243"/>
    </location>
</feature>
<feature type="compositionally biased region" description="Pro residues" evidence="4">
    <location>
        <begin position="1189"/>
        <end position="1205"/>
    </location>
</feature>
<dbReference type="OrthoDB" id="5402974at2759"/>
<feature type="compositionally biased region" description="Polar residues" evidence="4">
    <location>
        <begin position="936"/>
        <end position="949"/>
    </location>
</feature>
<feature type="compositionally biased region" description="Low complexity" evidence="4">
    <location>
        <begin position="443"/>
        <end position="456"/>
    </location>
</feature>
<feature type="compositionally biased region" description="Low complexity" evidence="4">
    <location>
        <begin position="122"/>
        <end position="133"/>
    </location>
</feature>
<dbReference type="GO" id="GO:0003700">
    <property type="term" value="F:DNA-binding transcription factor activity"/>
    <property type="evidence" value="ECO:0007669"/>
    <property type="project" value="InterPro"/>
</dbReference>
<feature type="region of interest" description="Disordered" evidence="4">
    <location>
        <begin position="1"/>
        <end position="267"/>
    </location>
</feature>
<evidence type="ECO:0000313" key="8">
    <source>
        <dbReference type="Proteomes" id="UP000184300"/>
    </source>
</evidence>
<feature type="region of interest" description="Disordered" evidence="4">
    <location>
        <begin position="428"/>
        <end position="460"/>
    </location>
</feature>
<dbReference type="Proteomes" id="UP000184300">
    <property type="component" value="Unassembled WGS sequence"/>
</dbReference>
<evidence type="ECO:0008006" key="9">
    <source>
        <dbReference type="Google" id="ProtNLM"/>
    </source>
</evidence>
<keyword evidence="2 3" id="KW-0539">Nucleus</keyword>
<dbReference type="PANTHER" id="PTHR21712:SF29">
    <property type="entry name" value="PRE-RRNA-PROCESSING PROTEIN FHL1"/>
    <property type="match status" value="1"/>
</dbReference>
<comment type="subcellular location">
    <subcellularLocation>
        <location evidence="3">Nucleus</location>
    </subcellularLocation>
</comment>
<gene>
    <name evidence="7" type="ORF">ASPGLDRAFT_45763</name>
</gene>
<dbReference type="Gene3D" id="2.60.200.20">
    <property type="match status" value="1"/>
</dbReference>
<feature type="compositionally biased region" description="Polar residues" evidence="4">
    <location>
        <begin position="643"/>
        <end position="658"/>
    </location>
</feature>
<dbReference type="InterPro" id="IPR036388">
    <property type="entry name" value="WH-like_DNA-bd_sf"/>
</dbReference>
<feature type="compositionally biased region" description="Low complexity" evidence="4">
    <location>
        <begin position="73"/>
        <end position="84"/>
    </location>
</feature>
<dbReference type="Gene3D" id="1.10.10.10">
    <property type="entry name" value="Winged helix-like DNA-binding domain superfamily/Winged helix DNA-binding domain"/>
    <property type="match status" value="1"/>
</dbReference>
<dbReference type="RefSeq" id="XP_022402437.1">
    <property type="nucleotide sequence ID" value="XM_022546315.1"/>
</dbReference>
<evidence type="ECO:0000256" key="4">
    <source>
        <dbReference type="SAM" id="MobiDB-lite"/>
    </source>
</evidence>
<feature type="region of interest" description="Disordered" evidence="4">
    <location>
        <begin position="639"/>
        <end position="819"/>
    </location>
</feature>
<feature type="compositionally biased region" description="Polar residues" evidence="4">
    <location>
        <begin position="134"/>
        <end position="163"/>
    </location>
</feature>
<dbReference type="VEuPathDB" id="FungiDB:ASPGLDRAFT_45763"/>
<keyword evidence="8" id="KW-1185">Reference proteome</keyword>
<dbReference type="InterPro" id="IPR008984">
    <property type="entry name" value="SMAD_FHA_dom_sf"/>
</dbReference>
<protein>
    <recommendedName>
        <fullName evidence="9">Fork-head domain-containing protein</fullName>
    </recommendedName>
</protein>
<feature type="compositionally biased region" description="Polar residues" evidence="4">
    <location>
        <begin position="395"/>
        <end position="405"/>
    </location>
</feature>
<reference evidence="8" key="1">
    <citation type="journal article" date="2017" name="Genome Biol.">
        <title>Comparative genomics reveals high biological diversity and specific adaptations in the industrially and medically important fungal genus Aspergillus.</title>
        <authorList>
            <person name="de Vries R.P."/>
            <person name="Riley R."/>
            <person name="Wiebenga A."/>
            <person name="Aguilar-Osorio G."/>
            <person name="Amillis S."/>
            <person name="Uchima C.A."/>
            <person name="Anderluh G."/>
            <person name="Asadollahi M."/>
            <person name="Askin M."/>
            <person name="Barry K."/>
            <person name="Battaglia E."/>
            <person name="Bayram O."/>
            <person name="Benocci T."/>
            <person name="Braus-Stromeyer S.A."/>
            <person name="Caldana C."/>
            <person name="Canovas D."/>
            <person name="Cerqueira G.C."/>
            <person name="Chen F."/>
            <person name="Chen W."/>
            <person name="Choi C."/>
            <person name="Clum A."/>
            <person name="Dos Santos R.A."/>
            <person name="Damasio A.R."/>
            <person name="Diallinas G."/>
            <person name="Emri T."/>
            <person name="Fekete E."/>
            <person name="Flipphi M."/>
            <person name="Freyberg S."/>
            <person name="Gallo A."/>
            <person name="Gournas C."/>
            <person name="Habgood R."/>
            <person name="Hainaut M."/>
            <person name="Harispe M.L."/>
            <person name="Henrissat B."/>
            <person name="Hilden K.S."/>
            <person name="Hope R."/>
            <person name="Hossain A."/>
            <person name="Karabika E."/>
            <person name="Karaffa L."/>
            <person name="Karanyi Z."/>
            <person name="Krasevec N."/>
            <person name="Kuo A."/>
            <person name="Kusch H."/>
            <person name="LaButti K."/>
            <person name="Lagendijk E.L."/>
            <person name="Lapidus A."/>
            <person name="Levasseur A."/>
            <person name="Lindquist E."/>
            <person name="Lipzen A."/>
            <person name="Logrieco A.F."/>
            <person name="MacCabe A."/>
            <person name="Maekelae M.R."/>
            <person name="Malavazi I."/>
            <person name="Melin P."/>
            <person name="Meyer V."/>
            <person name="Mielnichuk N."/>
            <person name="Miskei M."/>
            <person name="Molnar A.P."/>
            <person name="Mule G."/>
            <person name="Ngan C.Y."/>
            <person name="Orejas M."/>
            <person name="Orosz E."/>
            <person name="Ouedraogo J.P."/>
            <person name="Overkamp K.M."/>
            <person name="Park H.-S."/>
            <person name="Perrone G."/>
            <person name="Piumi F."/>
            <person name="Punt P.J."/>
            <person name="Ram A.F."/>
            <person name="Ramon A."/>
            <person name="Rauscher S."/>
            <person name="Record E."/>
            <person name="Riano-Pachon D.M."/>
            <person name="Robert V."/>
            <person name="Roehrig J."/>
            <person name="Ruller R."/>
            <person name="Salamov A."/>
            <person name="Salih N.S."/>
            <person name="Samson R.A."/>
            <person name="Sandor E."/>
            <person name="Sanguinetti M."/>
            <person name="Schuetze T."/>
            <person name="Sepcic K."/>
            <person name="Shelest E."/>
            <person name="Sherlock G."/>
            <person name="Sophianopoulou V."/>
            <person name="Squina F.M."/>
            <person name="Sun H."/>
            <person name="Susca A."/>
            <person name="Todd R.B."/>
            <person name="Tsang A."/>
            <person name="Unkles S.E."/>
            <person name="van de Wiele N."/>
            <person name="van Rossen-Uffink D."/>
            <person name="Oliveira J.V."/>
            <person name="Vesth T.C."/>
            <person name="Visser J."/>
            <person name="Yu J.-H."/>
            <person name="Zhou M."/>
            <person name="Andersen M.R."/>
            <person name="Archer D.B."/>
            <person name="Baker S.E."/>
            <person name="Benoit I."/>
            <person name="Brakhage A.A."/>
            <person name="Braus G.H."/>
            <person name="Fischer R."/>
            <person name="Frisvad J.C."/>
            <person name="Goldman G.H."/>
            <person name="Houbraken J."/>
            <person name="Oakley B."/>
            <person name="Pocsi I."/>
            <person name="Scazzocchio C."/>
            <person name="Seiboth B."/>
            <person name="vanKuyk P.A."/>
            <person name="Wortman J."/>
            <person name="Dyer P.S."/>
            <person name="Grigoriev I.V."/>
        </authorList>
    </citation>
    <scope>NUCLEOTIDE SEQUENCE [LARGE SCALE GENOMIC DNA]</scope>
    <source>
        <strain evidence="8">CBS 516.65</strain>
    </source>
</reference>
<dbReference type="GO" id="GO:0060962">
    <property type="term" value="P:regulation of ribosomal protein gene transcription by RNA polymerase II"/>
    <property type="evidence" value="ECO:0007669"/>
    <property type="project" value="InterPro"/>
</dbReference>
<feature type="DNA-binding region" description="Fork-head" evidence="3">
    <location>
        <begin position="823"/>
        <end position="911"/>
    </location>
</feature>
<dbReference type="InterPro" id="IPR045178">
    <property type="entry name" value="Fhl1/FHA1"/>
</dbReference>
<dbReference type="PROSITE" id="PS50039">
    <property type="entry name" value="FORK_HEAD_3"/>
    <property type="match status" value="1"/>
</dbReference>
<feature type="compositionally biased region" description="Pro residues" evidence="4">
    <location>
        <begin position="912"/>
        <end position="930"/>
    </location>
</feature>
<feature type="region of interest" description="Disordered" evidence="4">
    <location>
        <begin position="383"/>
        <end position="408"/>
    </location>
</feature>
<dbReference type="GO" id="GO:0043565">
    <property type="term" value="F:sequence-specific DNA binding"/>
    <property type="evidence" value="ECO:0007669"/>
    <property type="project" value="InterPro"/>
</dbReference>
<feature type="region of interest" description="Disordered" evidence="4">
    <location>
        <begin position="901"/>
        <end position="1264"/>
    </location>
</feature>
<dbReference type="InterPro" id="IPR001766">
    <property type="entry name" value="Fork_head_dom"/>
</dbReference>
<keyword evidence="1 3" id="KW-0238">DNA-binding</keyword>
<evidence type="ECO:0000259" key="5">
    <source>
        <dbReference type="PROSITE" id="PS50006"/>
    </source>
</evidence>
<dbReference type="SUPFAM" id="SSF49879">
    <property type="entry name" value="SMAD/FHA domain"/>
    <property type="match status" value="1"/>
</dbReference>
<feature type="compositionally biased region" description="Pro residues" evidence="4">
    <location>
        <begin position="954"/>
        <end position="1001"/>
    </location>
</feature>
<dbReference type="SUPFAM" id="SSF46785">
    <property type="entry name" value="Winged helix' DNA-binding domain"/>
    <property type="match status" value="1"/>
</dbReference>
<dbReference type="SMART" id="SM00339">
    <property type="entry name" value="FH"/>
    <property type="match status" value="1"/>
</dbReference>
<feature type="compositionally biased region" description="Pro residues" evidence="4">
    <location>
        <begin position="1025"/>
        <end position="1109"/>
    </location>
</feature>
<feature type="compositionally biased region" description="Pro residues" evidence="4">
    <location>
        <begin position="1155"/>
        <end position="1167"/>
    </location>
</feature>